<evidence type="ECO:0000256" key="1">
    <source>
        <dbReference type="SAM" id="MobiDB-lite"/>
    </source>
</evidence>
<name>U6JVX2_9EIME</name>
<gene>
    <name evidence="2" type="ORF">EMH_0044930</name>
</gene>
<protein>
    <submittedName>
        <fullName evidence="2">Uncharacterized protein</fullName>
    </submittedName>
</protein>
<dbReference type="Proteomes" id="UP000030744">
    <property type="component" value="Unassembled WGS sequence"/>
</dbReference>
<dbReference type="EMBL" id="HG681616">
    <property type="protein sequence ID" value="CDJ28896.1"/>
    <property type="molecule type" value="Genomic_DNA"/>
</dbReference>
<organism evidence="2 3">
    <name type="scientific">Eimeria mitis</name>
    <dbReference type="NCBI Taxonomy" id="44415"/>
    <lineage>
        <taxon>Eukaryota</taxon>
        <taxon>Sar</taxon>
        <taxon>Alveolata</taxon>
        <taxon>Apicomplexa</taxon>
        <taxon>Conoidasida</taxon>
        <taxon>Coccidia</taxon>
        <taxon>Eucoccidiorida</taxon>
        <taxon>Eimeriorina</taxon>
        <taxon>Eimeriidae</taxon>
        <taxon>Eimeria</taxon>
    </lineage>
</organism>
<feature type="region of interest" description="Disordered" evidence="1">
    <location>
        <begin position="110"/>
        <end position="179"/>
    </location>
</feature>
<proteinExistence type="predicted"/>
<keyword evidence="3" id="KW-1185">Reference proteome</keyword>
<dbReference type="RefSeq" id="XP_013351470.1">
    <property type="nucleotide sequence ID" value="XM_013496016.1"/>
</dbReference>
<reference evidence="2" key="2">
    <citation type="submission" date="2013-10" db="EMBL/GenBank/DDBJ databases">
        <authorList>
            <person name="Aslett M."/>
        </authorList>
    </citation>
    <scope>NUCLEOTIDE SEQUENCE [LARGE SCALE GENOMIC DNA]</scope>
    <source>
        <strain evidence="2">Houghton</strain>
    </source>
</reference>
<dbReference type="AlphaFoldDB" id="U6JVX2"/>
<evidence type="ECO:0000313" key="3">
    <source>
        <dbReference type="Proteomes" id="UP000030744"/>
    </source>
</evidence>
<feature type="compositionally biased region" description="Low complexity" evidence="1">
    <location>
        <begin position="111"/>
        <end position="136"/>
    </location>
</feature>
<dbReference type="VEuPathDB" id="ToxoDB:EMH_0044930"/>
<evidence type="ECO:0000313" key="2">
    <source>
        <dbReference type="EMBL" id="CDJ28896.1"/>
    </source>
</evidence>
<sequence>MEWNEIYYYNRAPQKKLLKTTRSPVCTMVECREILKNALIAGCPFQVLVSHAEPLFRYAAGRMQAGGTEPALNAVIPVVDILYCAAKLFGANSQKESWWPALTHHIEGARNGNSEANSSSSCSSSSNTRSSLSSTSKPHAAAEEYHSLVSAQQQQLDGTGGAATAQREASAKGQETRATGEMAQPYHIQHGHQLTGACVFLPTEEQM</sequence>
<accession>U6JVX2</accession>
<reference evidence="2" key="1">
    <citation type="submission" date="2013-10" db="EMBL/GenBank/DDBJ databases">
        <title>Genomic analysis of the causative agents of coccidiosis in chickens.</title>
        <authorList>
            <person name="Reid A.J."/>
            <person name="Blake D."/>
            <person name="Billington K."/>
            <person name="Browne H."/>
            <person name="Dunn M."/>
            <person name="Hung S."/>
            <person name="Kawahara F."/>
            <person name="Miranda-Saavedra D."/>
            <person name="Mourier T."/>
            <person name="Nagra H."/>
            <person name="Otto T.D."/>
            <person name="Rawlings N."/>
            <person name="Sanchez A."/>
            <person name="Sanders M."/>
            <person name="Subramaniam C."/>
            <person name="Tay Y."/>
            <person name="Dear P."/>
            <person name="Doerig C."/>
            <person name="Gruber A."/>
            <person name="Parkinson J."/>
            <person name="Shirley M."/>
            <person name="Wan K.L."/>
            <person name="Berriman M."/>
            <person name="Tomley F."/>
            <person name="Pain A."/>
        </authorList>
    </citation>
    <scope>NUCLEOTIDE SEQUENCE [LARGE SCALE GENOMIC DNA]</scope>
    <source>
        <strain evidence="2">Houghton</strain>
    </source>
</reference>
<dbReference type="GeneID" id="25379206"/>